<evidence type="ECO:0000256" key="1">
    <source>
        <dbReference type="ARBA" id="ARBA00023125"/>
    </source>
</evidence>
<dbReference type="PANTHER" id="PTHR30204:SF83">
    <property type="entry name" value="TRANSCRIPTIONAL REGULATOR, MERR FAMILY"/>
    <property type="match status" value="1"/>
</dbReference>
<name>A0A0R2FZW2_9LACO</name>
<dbReference type="EMBL" id="JQAZ01000002">
    <property type="protein sequence ID" value="KRN32742.1"/>
    <property type="molecule type" value="Genomic_DNA"/>
</dbReference>
<accession>A0A0R2FZW2</accession>
<evidence type="ECO:0000259" key="2">
    <source>
        <dbReference type="PROSITE" id="PS50937"/>
    </source>
</evidence>
<dbReference type="GO" id="GO:0003677">
    <property type="term" value="F:DNA binding"/>
    <property type="evidence" value="ECO:0007669"/>
    <property type="project" value="UniProtKB-KW"/>
</dbReference>
<dbReference type="STRING" id="81857.IV38_GL001055"/>
<dbReference type="EMBL" id="JQAT01000002">
    <property type="protein sequence ID" value="KRN28848.1"/>
    <property type="molecule type" value="Genomic_DNA"/>
</dbReference>
<keyword evidence="5" id="KW-1185">Reference proteome</keyword>
<dbReference type="GO" id="GO:0003700">
    <property type="term" value="F:DNA-binding transcription factor activity"/>
    <property type="evidence" value="ECO:0007669"/>
    <property type="project" value="InterPro"/>
</dbReference>
<dbReference type="CDD" id="cd01109">
    <property type="entry name" value="HTH_YyaN"/>
    <property type="match status" value="1"/>
</dbReference>
<organism evidence="4 5">
    <name type="scientific">Lactobacillus selangorensis</name>
    <dbReference type="NCBI Taxonomy" id="81857"/>
    <lineage>
        <taxon>Bacteria</taxon>
        <taxon>Bacillati</taxon>
        <taxon>Bacillota</taxon>
        <taxon>Bacilli</taxon>
        <taxon>Lactobacillales</taxon>
        <taxon>Lactobacillaceae</taxon>
        <taxon>Lactobacillus</taxon>
    </lineage>
</organism>
<dbReference type="PANTHER" id="PTHR30204">
    <property type="entry name" value="REDOX-CYCLING DRUG-SENSING TRANSCRIPTIONAL ACTIVATOR SOXR"/>
    <property type="match status" value="1"/>
</dbReference>
<dbReference type="Gene3D" id="1.10.1660.10">
    <property type="match status" value="1"/>
</dbReference>
<dbReference type="Proteomes" id="UP000051645">
    <property type="component" value="Unassembled WGS sequence"/>
</dbReference>
<dbReference type="Proteomes" id="UP000051751">
    <property type="component" value="Unassembled WGS sequence"/>
</dbReference>
<evidence type="ECO:0000313" key="3">
    <source>
        <dbReference type="EMBL" id="KRN28848.1"/>
    </source>
</evidence>
<feature type="domain" description="HTH merR-type" evidence="2">
    <location>
        <begin position="6"/>
        <end position="74"/>
    </location>
</feature>
<evidence type="ECO:0000313" key="5">
    <source>
        <dbReference type="Proteomes" id="UP000051645"/>
    </source>
</evidence>
<dbReference type="InterPro" id="IPR047057">
    <property type="entry name" value="MerR_fam"/>
</dbReference>
<dbReference type="InterPro" id="IPR000551">
    <property type="entry name" value="MerR-type_HTH_dom"/>
</dbReference>
<proteinExistence type="predicted"/>
<reference evidence="5 6" key="1">
    <citation type="journal article" date="2015" name="Genome Announc.">
        <title>Expanding the biotechnology potential of lactobacilli through comparative genomics of 213 strains and associated genera.</title>
        <authorList>
            <person name="Sun Z."/>
            <person name="Harris H.M."/>
            <person name="McCann A."/>
            <person name="Guo C."/>
            <person name="Argimon S."/>
            <person name="Zhang W."/>
            <person name="Yang X."/>
            <person name="Jeffery I.B."/>
            <person name="Cooney J.C."/>
            <person name="Kagawa T.F."/>
            <person name="Liu W."/>
            <person name="Song Y."/>
            <person name="Salvetti E."/>
            <person name="Wrobel A."/>
            <person name="Rasinkangas P."/>
            <person name="Parkhill J."/>
            <person name="Rea M.C."/>
            <person name="O'Sullivan O."/>
            <person name="Ritari J."/>
            <person name="Douillard F.P."/>
            <person name="Paul Ross R."/>
            <person name="Yang R."/>
            <person name="Briner A.E."/>
            <person name="Felis G.E."/>
            <person name="de Vos W.M."/>
            <person name="Barrangou R."/>
            <person name="Klaenhammer T.R."/>
            <person name="Caufield P.W."/>
            <person name="Cui Y."/>
            <person name="Zhang H."/>
            <person name="O'Toole P.W."/>
        </authorList>
    </citation>
    <scope>NUCLEOTIDE SEQUENCE [LARGE SCALE GENOMIC DNA]</scope>
    <source>
        <strain evidence="3 6">ATCC BAA-66</strain>
        <strain evidence="4 5">DSM 13344</strain>
    </source>
</reference>
<comment type="caution">
    <text evidence="4">The sequence shown here is derived from an EMBL/GenBank/DDBJ whole genome shotgun (WGS) entry which is preliminary data.</text>
</comment>
<evidence type="ECO:0000313" key="4">
    <source>
        <dbReference type="EMBL" id="KRN32742.1"/>
    </source>
</evidence>
<evidence type="ECO:0000313" key="6">
    <source>
        <dbReference type="Proteomes" id="UP000051751"/>
    </source>
</evidence>
<dbReference type="InterPro" id="IPR009061">
    <property type="entry name" value="DNA-bd_dom_put_sf"/>
</dbReference>
<dbReference type="SMART" id="SM00422">
    <property type="entry name" value="HTH_MERR"/>
    <property type="match status" value="1"/>
</dbReference>
<protein>
    <submittedName>
        <fullName evidence="4">Transcriptional regulator</fullName>
    </submittedName>
</protein>
<dbReference type="SUPFAM" id="SSF46955">
    <property type="entry name" value="Putative DNA-binding domain"/>
    <property type="match status" value="1"/>
</dbReference>
<dbReference type="AlphaFoldDB" id="A0A0R2FZW2"/>
<gene>
    <name evidence="3" type="ORF">IV38_GL001055</name>
    <name evidence="4" type="ORF">IV40_GL000798</name>
</gene>
<dbReference type="PATRIC" id="fig|81857.3.peg.1061"/>
<keyword evidence="1" id="KW-0238">DNA-binding</keyword>
<dbReference type="PRINTS" id="PR00040">
    <property type="entry name" value="HTHMERR"/>
</dbReference>
<dbReference type="Pfam" id="PF13411">
    <property type="entry name" value="MerR_1"/>
    <property type="match status" value="1"/>
</dbReference>
<dbReference type="PROSITE" id="PS50937">
    <property type="entry name" value="HTH_MERR_2"/>
    <property type="match status" value="1"/>
</dbReference>
<sequence length="139" mass="16493">MNMEKRYKIGEFGKLVGLTTPTLRYYESEGLIVSQRDDNGNRYYTDQDVKWLGFLLHLKGTGMSLNDIKRYVQLRAQGDGTIPQRRDLLERVREDSLVEIREREANLKVLNHKIDWYAGKLDKTIDENEDFETYLKRFQ</sequence>